<reference evidence="3 4" key="1">
    <citation type="submission" date="2021-08" db="EMBL/GenBank/DDBJ databases">
        <title>Draft Genome Sequence of Phanerochaete sordida strain YK-624.</title>
        <authorList>
            <person name="Mori T."/>
            <person name="Dohra H."/>
            <person name="Suzuki T."/>
            <person name="Kawagishi H."/>
            <person name="Hirai H."/>
        </authorList>
    </citation>
    <scope>NUCLEOTIDE SEQUENCE [LARGE SCALE GENOMIC DNA]</scope>
    <source>
        <strain evidence="3 4">YK-624</strain>
    </source>
</reference>
<feature type="compositionally biased region" description="Polar residues" evidence="1">
    <location>
        <begin position="578"/>
        <end position="588"/>
    </location>
</feature>
<dbReference type="PANTHER" id="PTHR35872:SF2">
    <property type="entry name" value="INTEGRAL MEMBRANE PROTEIN (AFU_ORTHOLOGUE AFUA_5G07110)"/>
    <property type="match status" value="1"/>
</dbReference>
<evidence type="ECO:0000256" key="2">
    <source>
        <dbReference type="SAM" id="Phobius"/>
    </source>
</evidence>
<name>A0A9P3FX81_9APHY</name>
<comment type="caution">
    <text evidence="3">The sequence shown here is derived from an EMBL/GenBank/DDBJ whole genome shotgun (WGS) entry which is preliminary data.</text>
</comment>
<feature type="region of interest" description="Disordered" evidence="1">
    <location>
        <begin position="1"/>
        <end position="115"/>
    </location>
</feature>
<dbReference type="AlphaFoldDB" id="A0A9P3FX81"/>
<dbReference type="InterPro" id="IPR021369">
    <property type="entry name" value="DUF2985"/>
</dbReference>
<dbReference type="EMBL" id="BPQB01000001">
    <property type="protein sequence ID" value="GJE84182.1"/>
    <property type="molecule type" value="Genomic_DNA"/>
</dbReference>
<feature type="transmembrane region" description="Helical" evidence="2">
    <location>
        <begin position="264"/>
        <end position="287"/>
    </location>
</feature>
<proteinExistence type="predicted"/>
<evidence type="ECO:0000313" key="3">
    <source>
        <dbReference type="EMBL" id="GJE84182.1"/>
    </source>
</evidence>
<keyword evidence="2" id="KW-0812">Transmembrane</keyword>
<protein>
    <submittedName>
        <fullName evidence="3">Uncharacterized protein</fullName>
    </submittedName>
</protein>
<evidence type="ECO:0000256" key="1">
    <source>
        <dbReference type="SAM" id="MobiDB-lite"/>
    </source>
</evidence>
<dbReference type="PANTHER" id="PTHR35872">
    <property type="entry name" value="INTEGRAL MEMBRANE PROTEIN (AFU_ORTHOLOGUE AFUA_5G07110)"/>
    <property type="match status" value="1"/>
</dbReference>
<evidence type="ECO:0000313" key="4">
    <source>
        <dbReference type="Proteomes" id="UP000703269"/>
    </source>
</evidence>
<feature type="region of interest" description="Disordered" evidence="1">
    <location>
        <begin position="488"/>
        <end position="596"/>
    </location>
</feature>
<dbReference type="OrthoDB" id="3365211at2759"/>
<gene>
    <name evidence="3" type="ORF">PsYK624_002580</name>
</gene>
<accession>A0A9P3FX81</accession>
<dbReference type="Pfam" id="PF11204">
    <property type="entry name" value="DUF2985"/>
    <property type="match status" value="1"/>
</dbReference>
<sequence>MHSVRVKRGQYNTLPDAYTPGGVGRPRSRSLATVLGSPRTQAPPTPATPQLSPRAETSGHARPRSHTTALGDVSPASPPMSPRLSASKVQTHIMSRKRSDTYFQHQHPSTMRGKEPARDYLTADGQRHTDQVSLQGSAENVIYRGEPGHFGRIGTALSECDGDVDDGHHEDDIVEHLDVIDPAIATVSTLQNAANAIVIPPLDWYSRKCTVVLPDVPNRDRTSDAEKGQMHEDNLDRHVDDVLSRRDKYRRIAKGVWAFMKTPMGVIVSIYGFLVVFWGTGIVFFLAKFIDCHNSNTQGFWVELCQQIETGLFTVTSIGLIPFRALDTWRITKIWHYQRVTIKRRAAAGIPDLYDNNDLPDPLYDENHIHVLTDKEQADLHYQQHKFMQSMTWYRPHGTTTHRAFPIDLALWICIMNDLNSLFQCMLSACMWSMDRFQRPAWTTATTLPAAFVCGILAGVFIWWGAKKTRRHEEVEQRLRAALAMEKPAIPPQLTGEGADTPKTLPGVPELTSGTSDSTPTLATKGSPHAKDSPLSKDYVFNGNNSSAELRPPETPPKREAVPRQMSRISERFEPEQQQRASAASTWPSDRASVGTMHSARSVPIAESMTVPAASELVGRSNPWGR</sequence>
<feature type="compositionally biased region" description="Polar residues" evidence="1">
    <location>
        <begin position="512"/>
        <end position="524"/>
    </location>
</feature>
<dbReference type="Proteomes" id="UP000703269">
    <property type="component" value="Unassembled WGS sequence"/>
</dbReference>
<feature type="transmembrane region" description="Helical" evidence="2">
    <location>
        <begin position="446"/>
        <end position="466"/>
    </location>
</feature>
<keyword evidence="2" id="KW-1133">Transmembrane helix</keyword>
<keyword evidence="4" id="KW-1185">Reference proteome</keyword>
<organism evidence="3 4">
    <name type="scientific">Phanerochaete sordida</name>
    <dbReference type="NCBI Taxonomy" id="48140"/>
    <lineage>
        <taxon>Eukaryota</taxon>
        <taxon>Fungi</taxon>
        <taxon>Dikarya</taxon>
        <taxon>Basidiomycota</taxon>
        <taxon>Agaricomycotina</taxon>
        <taxon>Agaricomycetes</taxon>
        <taxon>Polyporales</taxon>
        <taxon>Phanerochaetaceae</taxon>
        <taxon>Phanerochaete</taxon>
    </lineage>
</organism>
<keyword evidence="2" id="KW-0472">Membrane</keyword>
<feature type="transmembrane region" description="Helical" evidence="2">
    <location>
        <begin position="409"/>
        <end position="434"/>
    </location>
</feature>